<organism evidence="1 2">
    <name type="scientific">Zunongwangia mangrovi</name>
    <dbReference type="NCBI Taxonomy" id="1334022"/>
    <lineage>
        <taxon>Bacteria</taxon>
        <taxon>Pseudomonadati</taxon>
        <taxon>Bacteroidota</taxon>
        <taxon>Flavobacteriia</taxon>
        <taxon>Flavobacteriales</taxon>
        <taxon>Flavobacteriaceae</taxon>
        <taxon>Zunongwangia</taxon>
    </lineage>
</organism>
<protein>
    <submittedName>
        <fullName evidence="1">Uncharacterized protein</fullName>
    </submittedName>
</protein>
<reference evidence="2" key="1">
    <citation type="submission" date="2016-10" db="EMBL/GenBank/DDBJ databases">
        <authorList>
            <person name="Varghese N."/>
            <person name="Submissions S."/>
        </authorList>
    </citation>
    <scope>NUCLEOTIDE SEQUENCE [LARGE SCALE GENOMIC DNA]</scope>
    <source>
        <strain evidence="2">DSM 24499</strain>
    </source>
</reference>
<dbReference type="Proteomes" id="UP000199438">
    <property type="component" value="Unassembled WGS sequence"/>
</dbReference>
<accession>A0A1I1DHQ9</accession>
<gene>
    <name evidence="1" type="ORF">SAMN04487907_101253</name>
</gene>
<name>A0A1I1DHQ9_9FLAO</name>
<dbReference type="STRING" id="1334022.SAMN04487907_101253"/>
<dbReference type="OrthoDB" id="9914695at2"/>
<evidence type="ECO:0000313" key="2">
    <source>
        <dbReference type="Proteomes" id="UP000199438"/>
    </source>
</evidence>
<evidence type="ECO:0000313" key="1">
    <source>
        <dbReference type="EMBL" id="SFB72063.1"/>
    </source>
</evidence>
<dbReference type="EMBL" id="FOKV01000001">
    <property type="protein sequence ID" value="SFB72063.1"/>
    <property type="molecule type" value="Genomic_DNA"/>
</dbReference>
<proteinExistence type="predicted"/>
<dbReference type="RefSeq" id="WP_092539586.1">
    <property type="nucleotide sequence ID" value="NZ_FOKV01000001.1"/>
</dbReference>
<sequence>MSKENKFESQNTVLVRAIGLLTGKVIFESNDALKVIEQAEKSGEEFILDFETNPDYQFIF</sequence>
<keyword evidence="2" id="KW-1185">Reference proteome</keyword>
<dbReference type="AlphaFoldDB" id="A0A1I1DHQ9"/>